<sequence>MKLKIIIILTIIVFLSQFQASAAGVYLGSFTPKQSESFNFSIPVQNLEGEIISIYTTDDYFRSDNQKIGSSNLKLISRENSLPLSSRDLNIEKDRLLYNQNLNLELNLKAEYEPGLYKNNLYLRDDIKIIEIEIIFEIRPWMEILNGTAQNAKIENVENRTMGLFSSGQQKILIRSNTDWKLKVMIAEENKDNLSIRVAADPESRSFVDYKSEFVNLNAVETVIANGSNTAKLSSGQVEIFYQLRIEDFRKVIAGEKDYQISFSLEQ</sequence>
<dbReference type="EMBL" id="QAXS01000016">
    <property type="protein sequence ID" value="PTV98488.1"/>
    <property type="molecule type" value="Genomic_DNA"/>
</dbReference>
<feature type="signal peptide" evidence="1">
    <location>
        <begin position="1"/>
        <end position="22"/>
    </location>
</feature>
<keyword evidence="1" id="KW-0732">Signal</keyword>
<organism evidence="2 3">
    <name type="scientific">Halanaerobium saccharolyticum</name>
    <dbReference type="NCBI Taxonomy" id="43595"/>
    <lineage>
        <taxon>Bacteria</taxon>
        <taxon>Bacillati</taxon>
        <taxon>Bacillota</taxon>
        <taxon>Clostridia</taxon>
        <taxon>Halanaerobiales</taxon>
        <taxon>Halanaerobiaceae</taxon>
        <taxon>Halanaerobium</taxon>
    </lineage>
</organism>
<protein>
    <submittedName>
        <fullName evidence="2">Uncharacterized protein</fullName>
    </submittedName>
</protein>
<gene>
    <name evidence="2" type="ORF">C8C76_11617</name>
</gene>
<dbReference type="OrthoDB" id="2112829at2"/>
<proteinExistence type="predicted"/>
<dbReference type="RefSeq" id="WP_108140267.1">
    <property type="nucleotide sequence ID" value="NZ_QAXS01000016.1"/>
</dbReference>
<feature type="chain" id="PRO_5015656462" evidence="1">
    <location>
        <begin position="23"/>
        <end position="267"/>
    </location>
</feature>
<accession>A0A2T5RJ37</accession>
<evidence type="ECO:0000313" key="3">
    <source>
        <dbReference type="Proteomes" id="UP000244089"/>
    </source>
</evidence>
<dbReference type="AlphaFoldDB" id="A0A2T5RJ37"/>
<name>A0A2T5RJ37_9FIRM</name>
<evidence type="ECO:0000256" key="1">
    <source>
        <dbReference type="SAM" id="SignalP"/>
    </source>
</evidence>
<evidence type="ECO:0000313" key="2">
    <source>
        <dbReference type="EMBL" id="PTV98488.1"/>
    </source>
</evidence>
<dbReference type="Proteomes" id="UP000244089">
    <property type="component" value="Unassembled WGS sequence"/>
</dbReference>
<reference evidence="2 3" key="1">
    <citation type="submission" date="2018-04" db="EMBL/GenBank/DDBJ databases">
        <title>Subsurface microbial communities from deep shales in Ohio and West Virginia, USA.</title>
        <authorList>
            <person name="Wrighton K."/>
        </authorList>
    </citation>
    <scope>NUCLEOTIDE SEQUENCE [LARGE SCALE GENOMIC DNA]</scope>
    <source>
        <strain evidence="2 3">WC1</strain>
    </source>
</reference>
<comment type="caution">
    <text evidence="2">The sequence shown here is derived from an EMBL/GenBank/DDBJ whole genome shotgun (WGS) entry which is preliminary data.</text>
</comment>